<dbReference type="OrthoDB" id="1644498at2"/>
<dbReference type="AlphaFoldDB" id="A0A1U7NLC2"/>
<keyword evidence="1" id="KW-0472">Membrane</keyword>
<dbReference type="Pfam" id="PF13276">
    <property type="entry name" value="HTH_21"/>
    <property type="match status" value="1"/>
</dbReference>
<evidence type="ECO:0000256" key="1">
    <source>
        <dbReference type="SAM" id="Phobius"/>
    </source>
</evidence>
<dbReference type="RefSeq" id="WP_076341884.1">
    <property type="nucleotide sequence ID" value="NZ_MPKA01000086.1"/>
</dbReference>
<keyword evidence="1" id="KW-0812">Transmembrane</keyword>
<evidence type="ECO:0000259" key="2">
    <source>
        <dbReference type="Pfam" id="PF13276"/>
    </source>
</evidence>
<comment type="caution">
    <text evidence="3">The sequence shown here is derived from an EMBL/GenBank/DDBJ whole genome shotgun (WGS) entry which is preliminary data.</text>
</comment>
<feature type="domain" description="HTH-like" evidence="2">
    <location>
        <begin position="40"/>
        <end position="92"/>
    </location>
</feature>
<dbReference type="Proteomes" id="UP000186705">
    <property type="component" value="Unassembled WGS sequence"/>
</dbReference>
<sequence>MIIKSSLQIREFYNLFLEIVHIYLIVYVHIYLNVYSPTRKNKKAIVKIYNDSHQIYGSPKIAEILHKHGIKGCQKYVYSIMKEANIKPKYLKHKIKTTISKGNDRKLHNLLKRQFNPKDLERV</sequence>
<organism evidence="3 4">
    <name type="scientific">Dubosiella newyorkensis</name>
    <dbReference type="NCBI Taxonomy" id="1862672"/>
    <lineage>
        <taxon>Bacteria</taxon>
        <taxon>Bacillati</taxon>
        <taxon>Bacillota</taxon>
        <taxon>Erysipelotrichia</taxon>
        <taxon>Erysipelotrichales</taxon>
        <taxon>Erysipelotrichaceae</taxon>
        <taxon>Dubosiella</taxon>
    </lineage>
</organism>
<reference evidence="3 4" key="1">
    <citation type="submission" date="2016-11" db="EMBL/GenBank/DDBJ databases">
        <title>Description of two novel members of the family Erysipelotrichaceae: Ileibacterium lipovorans gen. nov., sp. nov. and Dubosiella newyorkensis, gen. nov., sp. nov.</title>
        <authorList>
            <person name="Cox L.M."/>
            <person name="Sohn J."/>
            <person name="Tyrrell K.L."/>
            <person name="Citron D.M."/>
            <person name="Lawson P.A."/>
            <person name="Patel N.B."/>
            <person name="Iizumi T."/>
            <person name="Perez-Perez G.I."/>
            <person name="Goldstein E.J."/>
            <person name="Blaser M.J."/>
        </authorList>
    </citation>
    <scope>NUCLEOTIDE SEQUENCE [LARGE SCALE GENOMIC DNA]</scope>
    <source>
        <strain evidence="3 4">NYU-BL-A4</strain>
    </source>
</reference>
<accession>A0A1U7NLC2</accession>
<dbReference type="GeneID" id="78276038"/>
<evidence type="ECO:0000313" key="3">
    <source>
        <dbReference type="EMBL" id="OLU45400.1"/>
    </source>
</evidence>
<proteinExistence type="predicted"/>
<feature type="transmembrane region" description="Helical" evidence="1">
    <location>
        <begin position="12"/>
        <end position="32"/>
    </location>
</feature>
<evidence type="ECO:0000313" key="4">
    <source>
        <dbReference type="Proteomes" id="UP000186705"/>
    </source>
</evidence>
<dbReference type="InterPro" id="IPR025948">
    <property type="entry name" value="HTH-like_dom"/>
</dbReference>
<keyword evidence="1" id="KW-1133">Transmembrane helix</keyword>
<protein>
    <recommendedName>
        <fullName evidence="2">HTH-like domain-containing protein</fullName>
    </recommendedName>
</protein>
<gene>
    <name evidence="3" type="ORF">BO225_08810</name>
</gene>
<name>A0A1U7NLC2_9FIRM</name>
<dbReference type="EMBL" id="MPKA01000086">
    <property type="protein sequence ID" value="OLU45400.1"/>
    <property type="molecule type" value="Genomic_DNA"/>
</dbReference>
<keyword evidence="4" id="KW-1185">Reference proteome</keyword>